<keyword evidence="6 8" id="KW-0446">Lipid-binding</keyword>
<keyword evidence="5 8" id="KW-0067">ATP-binding</keyword>
<keyword evidence="2 8" id="KW-0963">Cytoplasm</keyword>
<dbReference type="InterPro" id="IPR010921">
    <property type="entry name" value="Trp_repressor/repl_initiator"/>
</dbReference>
<sequence length="441" mass="49202">MQNEVKLWKNTISCLETELSKATIGAFFADTELLSLEEGEAKILCPNGISADYLRNRYKTKIQDTLTTLTGKDCTVSFEVKKVTLPQDQDLGPIFKSSQNDGLVVSYNFDSFVVGFSNRLAVSVAKAVVEQPGSLHNPLFVHSGVGLGKTHLMHAVGNAIKERNPNAKVLYSPAESFGNALIKAIQNRRPTSSFRKKYRMVDVLLIDDIQFFAGHQSTQEEFFNTFNELHLANKQIVLASDRHPSEIKKLEQRLVSRFSGGMVADMQEPDLDMKIEILRRKAQEKGATLKDEVLLQVAEQITGNIRQLEGVLNQILAISASQNLDPTEELVAGVIKNTPCPQKFISTEDIVQSVCDHFGIDLEVMCSKKRSQNIVLTRQVTAYLLRNLSQMSFKDIGEVLGGRDHTTVIHGVEKIEKNLKENPLLKNQINHLRVDILGKTS</sequence>
<protein>
    <recommendedName>
        <fullName evidence="8 9">Chromosomal replication initiator protein DnaA</fullName>
    </recommendedName>
</protein>
<dbReference type="Gene3D" id="1.10.1750.10">
    <property type="match status" value="1"/>
</dbReference>
<keyword evidence="7 8" id="KW-0238">DNA-binding</keyword>
<comment type="caution">
    <text evidence="8">Lacks conserved residue(s) required for the propagation of feature annotation.</text>
</comment>
<accession>A0A7C1SV96</accession>
<dbReference type="EMBL" id="DRHH01000066">
    <property type="protein sequence ID" value="HEB14076.1"/>
    <property type="molecule type" value="Genomic_DNA"/>
</dbReference>
<dbReference type="PANTHER" id="PTHR30050:SF2">
    <property type="entry name" value="CHROMOSOMAL REPLICATION INITIATOR PROTEIN DNAA"/>
    <property type="match status" value="1"/>
</dbReference>
<dbReference type="SMART" id="SM00760">
    <property type="entry name" value="Bac_DnaA_C"/>
    <property type="match status" value="1"/>
</dbReference>
<dbReference type="FunFam" id="3.40.50.300:FF:000668">
    <property type="entry name" value="Chromosomal replication initiator protein DnaA"/>
    <property type="match status" value="1"/>
</dbReference>
<organism evidence="14">
    <name type="scientific">candidate division WWE3 bacterium</name>
    <dbReference type="NCBI Taxonomy" id="2053526"/>
    <lineage>
        <taxon>Bacteria</taxon>
        <taxon>Katanobacteria</taxon>
    </lineage>
</organism>
<feature type="domain" description="AAA+ ATPase" evidence="12">
    <location>
        <begin position="135"/>
        <end position="281"/>
    </location>
</feature>
<dbReference type="InterPro" id="IPR003593">
    <property type="entry name" value="AAA+_ATPase"/>
</dbReference>
<dbReference type="SMART" id="SM00382">
    <property type="entry name" value="AAA"/>
    <property type="match status" value="1"/>
</dbReference>
<evidence type="ECO:0000256" key="5">
    <source>
        <dbReference type="ARBA" id="ARBA00022840"/>
    </source>
</evidence>
<dbReference type="GO" id="GO:0006270">
    <property type="term" value="P:DNA replication initiation"/>
    <property type="evidence" value="ECO:0007669"/>
    <property type="project" value="UniProtKB-UniRule"/>
</dbReference>
<dbReference type="InterPro" id="IPR024633">
    <property type="entry name" value="DnaA_N_dom"/>
</dbReference>
<evidence type="ECO:0000256" key="6">
    <source>
        <dbReference type="ARBA" id="ARBA00023121"/>
    </source>
</evidence>
<evidence type="ECO:0000259" key="12">
    <source>
        <dbReference type="SMART" id="SM00382"/>
    </source>
</evidence>
<dbReference type="GO" id="GO:0006275">
    <property type="term" value="P:regulation of DNA replication"/>
    <property type="evidence" value="ECO:0007669"/>
    <property type="project" value="UniProtKB-UniRule"/>
</dbReference>
<dbReference type="Pfam" id="PF00308">
    <property type="entry name" value="Bac_DnaA"/>
    <property type="match status" value="1"/>
</dbReference>
<feature type="binding site" evidence="8">
    <location>
        <position position="149"/>
    </location>
    <ligand>
        <name>ATP</name>
        <dbReference type="ChEBI" id="CHEBI:30616"/>
    </ligand>
</feature>
<dbReference type="Pfam" id="PF11638">
    <property type="entry name" value="DnaA_N"/>
    <property type="match status" value="1"/>
</dbReference>
<feature type="binding site" evidence="8">
    <location>
        <position position="146"/>
    </location>
    <ligand>
        <name>ATP</name>
        <dbReference type="ChEBI" id="CHEBI:30616"/>
    </ligand>
</feature>
<evidence type="ECO:0000256" key="10">
    <source>
        <dbReference type="RuleBase" id="RU000577"/>
    </source>
</evidence>
<comment type="subunit">
    <text evidence="8">Oligomerizes as a right-handed, spiral filament on DNA at oriC.</text>
</comment>
<dbReference type="InterPro" id="IPR027417">
    <property type="entry name" value="P-loop_NTPase"/>
</dbReference>
<evidence type="ECO:0000256" key="4">
    <source>
        <dbReference type="ARBA" id="ARBA00022741"/>
    </source>
</evidence>
<evidence type="ECO:0000256" key="8">
    <source>
        <dbReference type="HAMAP-Rule" id="MF_00377"/>
    </source>
</evidence>
<name>A0A7C1SV96_UNCKA</name>
<dbReference type="PROSITE" id="PS01008">
    <property type="entry name" value="DNAA"/>
    <property type="match status" value="1"/>
</dbReference>
<dbReference type="InterPro" id="IPR018312">
    <property type="entry name" value="Chromosome_initiator_DnaA_CS"/>
</dbReference>
<comment type="similarity">
    <text evidence="1 8 11">Belongs to the DnaA family.</text>
</comment>
<reference evidence="14" key="1">
    <citation type="journal article" date="2020" name="mSystems">
        <title>Genome- and Community-Level Interaction Insights into Carbon Utilization and Element Cycling Functions of Hydrothermarchaeota in Hydrothermal Sediment.</title>
        <authorList>
            <person name="Zhou Z."/>
            <person name="Liu Y."/>
            <person name="Xu W."/>
            <person name="Pan J."/>
            <person name="Luo Z.H."/>
            <person name="Li M."/>
        </authorList>
    </citation>
    <scope>NUCLEOTIDE SEQUENCE [LARGE SCALE GENOMIC DNA]</scope>
    <source>
        <strain evidence="14">HyVt-365</strain>
    </source>
</reference>
<feature type="binding site" evidence="8">
    <location>
        <position position="148"/>
    </location>
    <ligand>
        <name>ATP</name>
        <dbReference type="ChEBI" id="CHEBI:30616"/>
    </ligand>
</feature>
<comment type="caution">
    <text evidence="14">The sequence shown here is derived from an EMBL/GenBank/DDBJ whole genome shotgun (WGS) entry which is preliminary data.</text>
</comment>
<dbReference type="GO" id="GO:0005737">
    <property type="term" value="C:cytoplasm"/>
    <property type="evidence" value="ECO:0007669"/>
    <property type="project" value="UniProtKB-SubCell"/>
</dbReference>
<evidence type="ECO:0000256" key="7">
    <source>
        <dbReference type="ARBA" id="ARBA00023125"/>
    </source>
</evidence>
<feature type="domain" description="Chromosomal replication initiator DnaA C-terminal" evidence="13">
    <location>
        <begin position="346"/>
        <end position="415"/>
    </location>
</feature>
<dbReference type="GO" id="GO:0008289">
    <property type="term" value="F:lipid binding"/>
    <property type="evidence" value="ECO:0007669"/>
    <property type="project" value="UniProtKB-KW"/>
</dbReference>
<dbReference type="GO" id="GO:0005524">
    <property type="term" value="F:ATP binding"/>
    <property type="evidence" value="ECO:0007669"/>
    <property type="project" value="UniProtKB-UniRule"/>
</dbReference>
<dbReference type="InterPro" id="IPR038454">
    <property type="entry name" value="DnaA_N_sf"/>
</dbReference>
<evidence type="ECO:0000256" key="9">
    <source>
        <dbReference type="NCBIfam" id="TIGR00362"/>
    </source>
</evidence>
<dbReference type="Gene3D" id="3.30.300.180">
    <property type="match status" value="1"/>
</dbReference>
<dbReference type="Gene3D" id="3.40.50.300">
    <property type="entry name" value="P-loop containing nucleotide triphosphate hydrolases"/>
    <property type="match status" value="1"/>
</dbReference>
<evidence type="ECO:0000259" key="13">
    <source>
        <dbReference type="SMART" id="SM00760"/>
    </source>
</evidence>
<feature type="region of interest" description="Domain IV, binds dsDNA" evidence="8">
    <location>
        <begin position="320"/>
        <end position="441"/>
    </location>
</feature>
<comment type="function">
    <text evidence="8 10">Plays an essential role in the initiation and regulation of chromosomal replication. ATP-DnaA binds to the origin of replication (oriC) to initiate formation of the DNA replication initiation complex once per cell cycle. Binds the DnaA box (a 9 base pair repeat at the origin) and separates the double-stranded (ds)DNA. Forms a right-handed helical filament on oriC DNA; dsDNA binds to the exterior of the filament while single-stranded (ss)DNA is stabiized in the filament's interior. The ATP-DnaA-oriC complex binds and stabilizes one strand of the AT-rich DNA unwinding element (DUE), permitting loading of DNA polymerase. After initiation quickly degrades to an ADP-DnaA complex that is not apt for DNA replication. Binds acidic phospholipids.</text>
</comment>
<dbReference type="PANTHER" id="PTHR30050">
    <property type="entry name" value="CHROMOSOMAL REPLICATION INITIATOR PROTEIN DNAA"/>
    <property type="match status" value="1"/>
</dbReference>
<dbReference type="InterPro" id="IPR020591">
    <property type="entry name" value="Chromosome_initiator_DnaA-like"/>
</dbReference>
<comment type="subcellular location">
    <subcellularLocation>
        <location evidence="8">Cytoplasm</location>
    </subcellularLocation>
</comment>
<dbReference type="Pfam" id="PF08299">
    <property type="entry name" value="Bac_DnaA_C"/>
    <property type="match status" value="1"/>
</dbReference>
<comment type="domain">
    <text evidence="8">Domain I is involved in oligomerization and binding regulators, domain II is flexibile and of varying length in different bacteria, domain III forms the AAA+ region, while domain IV binds dsDNA.</text>
</comment>
<dbReference type="PRINTS" id="PR00051">
    <property type="entry name" value="DNAA"/>
</dbReference>
<evidence type="ECO:0000256" key="11">
    <source>
        <dbReference type="RuleBase" id="RU004227"/>
    </source>
</evidence>
<dbReference type="NCBIfam" id="TIGR00362">
    <property type="entry name" value="DnaA"/>
    <property type="match status" value="1"/>
</dbReference>
<dbReference type="HAMAP" id="MF_00377">
    <property type="entry name" value="DnaA_bact"/>
    <property type="match status" value="1"/>
</dbReference>
<dbReference type="AlphaFoldDB" id="A0A7C1SV96"/>
<feature type="region of interest" description="Domain I, interacts with DnaA modulators" evidence="8">
    <location>
        <begin position="1"/>
        <end position="97"/>
    </location>
</feature>
<dbReference type="SUPFAM" id="SSF52540">
    <property type="entry name" value="P-loop containing nucleoside triphosphate hydrolases"/>
    <property type="match status" value="1"/>
</dbReference>
<dbReference type="InterPro" id="IPR013159">
    <property type="entry name" value="DnaA_C"/>
</dbReference>
<dbReference type="CDD" id="cd00009">
    <property type="entry name" value="AAA"/>
    <property type="match status" value="1"/>
</dbReference>
<dbReference type="SUPFAM" id="SSF48295">
    <property type="entry name" value="TrpR-like"/>
    <property type="match status" value="1"/>
</dbReference>
<evidence type="ECO:0000256" key="1">
    <source>
        <dbReference type="ARBA" id="ARBA00006583"/>
    </source>
</evidence>
<dbReference type="Gene3D" id="1.10.8.60">
    <property type="match status" value="1"/>
</dbReference>
<proteinExistence type="inferred from homology"/>
<dbReference type="GO" id="GO:0003688">
    <property type="term" value="F:DNA replication origin binding"/>
    <property type="evidence" value="ECO:0007669"/>
    <property type="project" value="UniProtKB-UniRule"/>
</dbReference>
<evidence type="ECO:0000256" key="2">
    <source>
        <dbReference type="ARBA" id="ARBA00022490"/>
    </source>
</evidence>
<feature type="binding site" evidence="8">
    <location>
        <position position="150"/>
    </location>
    <ligand>
        <name>ATP</name>
        <dbReference type="ChEBI" id="CHEBI:30616"/>
    </ligand>
</feature>
<keyword evidence="4 8" id="KW-0547">Nucleotide-binding</keyword>
<evidence type="ECO:0000313" key="14">
    <source>
        <dbReference type="EMBL" id="HEB14076.1"/>
    </source>
</evidence>
<evidence type="ECO:0000256" key="3">
    <source>
        <dbReference type="ARBA" id="ARBA00022705"/>
    </source>
</evidence>
<dbReference type="Proteomes" id="UP000885744">
    <property type="component" value="Unassembled WGS sequence"/>
</dbReference>
<dbReference type="InterPro" id="IPR013317">
    <property type="entry name" value="DnaA_dom"/>
</dbReference>
<gene>
    <name evidence="8 14" type="primary">dnaA</name>
    <name evidence="14" type="ORF">ENI09_01560</name>
</gene>
<dbReference type="GO" id="GO:0005886">
    <property type="term" value="C:plasma membrane"/>
    <property type="evidence" value="ECO:0007669"/>
    <property type="project" value="TreeGrafter"/>
</dbReference>
<keyword evidence="3 8" id="KW-0235">DNA replication</keyword>
<dbReference type="InterPro" id="IPR001957">
    <property type="entry name" value="Chromosome_initiator_DnaA"/>
</dbReference>
<dbReference type="CDD" id="cd06571">
    <property type="entry name" value="Bac_DnaA_C"/>
    <property type="match status" value="1"/>
</dbReference>